<reference evidence="1 2" key="1">
    <citation type="submission" date="2019-03" db="EMBL/GenBank/DDBJ databases">
        <title>New insights into Acidothiobacillus thiooxidans sulfur metabolism through coupled gene expression, solution geochemistry, microscopy and spectroscopy analyses.</title>
        <authorList>
            <person name="Camacho D."/>
            <person name="Frazao R."/>
            <person name="Fouillen A."/>
            <person name="Nanci A."/>
            <person name="Lang B.F."/>
            <person name="Apte S.C."/>
            <person name="Baron C."/>
            <person name="Warren L.A."/>
        </authorList>
    </citation>
    <scope>NUCLEOTIDE SEQUENCE [LARGE SCALE GENOMIC DNA]</scope>
    <source>
        <strain evidence="1 2">ATCC 19377</strain>
    </source>
</reference>
<name>A0A543Q3P9_ACITH</name>
<evidence type="ECO:0000313" key="2">
    <source>
        <dbReference type="Proteomes" id="UP000315403"/>
    </source>
</evidence>
<sequence length="60" mass="7331">MGSWLTASDAELEAEFWKSERKINALREKLREEYHRVHFFRRVMLRKKILQASVQKAVRR</sequence>
<accession>A0A543Q3P9</accession>
<proteinExistence type="predicted"/>
<organism evidence="1 2">
    <name type="scientific">Acidithiobacillus thiooxidans ATCC 19377</name>
    <dbReference type="NCBI Taxonomy" id="637390"/>
    <lineage>
        <taxon>Bacteria</taxon>
        <taxon>Pseudomonadati</taxon>
        <taxon>Pseudomonadota</taxon>
        <taxon>Acidithiobacillia</taxon>
        <taxon>Acidithiobacillales</taxon>
        <taxon>Acidithiobacillaceae</taxon>
        <taxon>Acidithiobacillus</taxon>
    </lineage>
</organism>
<dbReference type="RefSeq" id="WP_142086803.1">
    <property type="nucleotide sequence ID" value="NZ_SZUV01000001.1"/>
</dbReference>
<evidence type="ECO:0000313" key="1">
    <source>
        <dbReference type="EMBL" id="TQN50918.1"/>
    </source>
</evidence>
<dbReference type="AlphaFoldDB" id="A0A543Q3P9"/>
<dbReference type="Proteomes" id="UP000315403">
    <property type="component" value="Unassembled WGS sequence"/>
</dbReference>
<gene>
    <name evidence="1" type="ORF">DLNHIDIE_00779</name>
</gene>
<comment type="caution">
    <text evidence="1">The sequence shown here is derived from an EMBL/GenBank/DDBJ whole genome shotgun (WGS) entry which is preliminary data.</text>
</comment>
<dbReference type="EMBL" id="SZUV01000001">
    <property type="protein sequence ID" value="TQN50918.1"/>
    <property type="molecule type" value="Genomic_DNA"/>
</dbReference>
<protein>
    <submittedName>
        <fullName evidence="1">Uncharacterized protein</fullName>
    </submittedName>
</protein>